<accession>A0ABR0FSR3</accession>
<evidence type="ECO:0000259" key="1">
    <source>
        <dbReference type="Pfam" id="PF00501"/>
    </source>
</evidence>
<dbReference type="GeneID" id="87891243"/>
<evidence type="ECO:0000313" key="4">
    <source>
        <dbReference type="Proteomes" id="UP001322138"/>
    </source>
</evidence>
<organism evidence="3 4">
    <name type="scientific">Podospora bellae-mahoneyi</name>
    <dbReference type="NCBI Taxonomy" id="2093777"/>
    <lineage>
        <taxon>Eukaryota</taxon>
        <taxon>Fungi</taxon>
        <taxon>Dikarya</taxon>
        <taxon>Ascomycota</taxon>
        <taxon>Pezizomycotina</taxon>
        <taxon>Sordariomycetes</taxon>
        <taxon>Sordariomycetidae</taxon>
        <taxon>Sordariales</taxon>
        <taxon>Podosporaceae</taxon>
        <taxon>Podospora</taxon>
    </lineage>
</organism>
<name>A0ABR0FSR3_9PEZI</name>
<sequence>MDQLFSNTTSTMFSEDLQGVTFKAPPSPPLPDFNIGRLLDRQAQEYPERVAIVSRWQNSRVNYQELHKDCRDIANSLLHHGVRPGDHVIVLAGNTLEYAKLFFATGAIGAVFSIINPTFTTEEVMSAVELLEPTVIFVADRIGYRKNSGLLAELTQLKAQSPLIVRLPAVTAVETIAQGVVPWDEFLQRGSSHSQEDGLLAQYWAKSDPNDTFCVQFTSGTTGPRKAAMLSHRNLISNAWLVGNRLGYTPDDSTCCLAPLFHCFALICGIIAPIMYGGAAVIPSDVFLAGASLEALSEERCTVIHGVATMFQALLDHPDAAKYAPNFRLRTGIVAGSTLSRSWIKRLDEEFGFTGLAYGYGMTELSCMVFLTDPSRVSLLDDHTSVGTLLPHSYARVVDSELNVLPAGVPGELLIFGYLVFKGYYKNQAKTDQALVRDAQGRAWLRTGDLVSINAAGRCTIRGRVKDMIKRGGENIFPADVEAALEKHPGIAAAACIGIPDEYWGEIVGVFVKRESGSKLGERELKLWLRNKVAPHKMPERFFWLGDGGGIPDELPFNHTGKLMKGELRDIATALAKEK</sequence>
<proteinExistence type="predicted"/>
<dbReference type="Gene3D" id="3.30.300.30">
    <property type="match status" value="1"/>
</dbReference>
<dbReference type="PANTHER" id="PTHR43201:SF6">
    <property type="entry name" value="ACYL COA SYNTHETASE (EUROFUNG)"/>
    <property type="match status" value="1"/>
</dbReference>
<dbReference type="Proteomes" id="UP001322138">
    <property type="component" value="Unassembled WGS sequence"/>
</dbReference>
<comment type="caution">
    <text evidence="3">The sequence shown here is derived from an EMBL/GenBank/DDBJ whole genome shotgun (WGS) entry which is preliminary data.</text>
</comment>
<evidence type="ECO:0000259" key="2">
    <source>
        <dbReference type="Pfam" id="PF13193"/>
    </source>
</evidence>
<protein>
    <submittedName>
        <fullName evidence="3">NRPS-like protein biosynthetic cluster</fullName>
    </submittedName>
</protein>
<dbReference type="PANTHER" id="PTHR43201">
    <property type="entry name" value="ACYL-COA SYNTHETASE"/>
    <property type="match status" value="1"/>
</dbReference>
<keyword evidence="4" id="KW-1185">Reference proteome</keyword>
<reference evidence="3 4" key="1">
    <citation type="journal article" date="2023" name="bioRxiv">
        <title>High-quality genome assemblies of four members of thePodospora anserinaspecies complex.</title>
        <authorList>
            <person name="Ament-Velasquez S.L."/>
            <person name="Vogan A.A."/>
            <person name="Wallerman O."/>
            <person name="Hartmann F."/>
            <person name="Gautier V."/>
            <person name="Silar P."/>
            <person name="Giraud T."/>
            <person name="Johannesson H."/>
        </authorList>
    </citation>
    <scope>NUCLEOTIDE SEQUENCE [LARGE SCALE GENOMIC DNA]</scope>
    <source>
        <strain evidence="3 4">CBS 112042</strain>
    </source>
</reference>
<dbReference type="InterPro" id="IPR045851">
    <property type="entry name" value="AMP-bd_C_sf"/>
</dbReference>
<feature type="domain" description="AMP-binding enzyme C-terminal" evidence="2">
    <location>
        <begin position="481"/>
        <end position="543"/>
    </location>
</feature>
<dbReference type="RefSeq" id="XP_062735974.1">
    <property type="nucleotide sequence ID" value="XM_062872143.1"/>
</dbReference>
<dbReference type="Gene3D" id="3.40.50.12780">
    <property type="entry name" value="N-terminal domain of ligase-like"/>
    <property type="match status" value="1"/>
</dbReference>
<dbReference type="InterPro" id="IPR042099">
    <property type="entry name" value="ANL_N_sf"/>
</dbReference>
<dbReference type="Pfam" id="PF13193">
    <property type="entry name" value="AMP-binding_C"/>
    <property type="match status" value="1"/>
</dbReference>
<dbReference type="SUPFAM" id="SSF56801">
    <property type="entry name" value="Acetyl-CoA synthetase-like"/>
    <property type="match status" value="1"/>
</dbReference>
<dbReference type="InterPro" id="IPR000873">
    <property type="entry name" value="AMP-dep_synth/lig_dom"/>
</dbReference>
<dbReference type="Pfam" id="PF00501">
    <property type="entry name" value="AMP-binding"/>
    <property type="match status" value="1"/>
</dbReference>
<dbReference type="EMBL" id="JAFFGZ010000002">
    <property type="protein sequence ID" value="KAK4646998.1"/>
    <property type="molecule type" value="Genomic_DNA"/>
</dbReference>
<dbReference type="InterPro" id="IPR025110">
    <property type="entry name" value="AMP-bd_C"/>
</dbReference>
<evidence type="ECO:0000313" key="3">
    <source>
        <dbReference type="EMBL" id="KAK4646998.1"/>
    </source>
</evidence>
<gene>
    <name evidence="3" type="ORF">QC761_0024750</name>
</gene>
<feature type="domain" description="AMP-dependent synthetase/ligase" evidence="1">
    <location>
        <begin position="39"/>
        <end position="425"/>
    </location>
</feature>